<dbReference type="GeneID" id="73381981"/>
<dbReference type="RefSeq" id="XP_049178652.1">
    <property type="nucleotide sequence ID" value="XM_049325797.1"/>
</dbReference>
<dbReference type="Proteomes" id="UP001202479">
    <property type="component" value="Unassembled WGS sequence"/>
</dbReference>
<protein>
    <recommendedName>
        <fullName evidence="4">Exocyst complex component Sec8</fullName>
    </recommendedName>
</protein>
<dbReference type="PANTHER" id="PTHR14146:SF0">
    <property type="entry name" value="EXOCYST COMPLEX COMPONENT 4"/>
    <property type="match status" value="1"/>
</dbReference>
<sequence length="1117" mass="126996">MPPRRLSYSIPSQDLQKAKDASIADLKMVQSEITYDWPLILQDNANPIEMAIALLDDTSVGLAHRLQEFLAIKNRTEGALRNVVDEHYELFSNSIGSYNMLLSALHQSEQDSTAIRNFLESSKREVQDRTTILRELSQSSAKYDEIIVLLDAIKELNKIPDEIEHLIADKKIHEVYDVIANGYKTAEKYGLWSLPAMNTLKTYLEQQSNKLHDMIIDELQNEIYSKNDRSINASGVSAWQVLITSKSPQMASFIALLNSENLEQYVYNSANFDISEVVNYLTQPVNHFLSVQLPELHRHSTRSEGGAFDYKVLLESTSSSSSESYYYIYKLLLTASKLGRLDQVIGALISSNQSELHGLIIRTTEEVKSRNGYALSKLTKLSHLEKDALFDVLAGNAFSDSAVVILQEFFSSIIVKMLATFQKHKVLNEVALLLSGRKSESTRASASASAPASASASAPASAASSNSVSRELMHIWNTTKIELQKLIQSYIHNEEAYTLGNQNNTSLISTKQKNLFKFENVDWSSTKSAQELAVSLSDIFPGFHIDAEEKESRKEEEQTETKDALAMKTPYFEDETFADLLEILVPKNLFNMRIILEPFLIFVEGANRLFTNFATDKKQYNNNNNNNRTAFEFFDKFMKTYFLTYFENAIEFVFEKQIGGYFGKAEVIASEPSGLKMDLVSLSPDSHLRILGGEIMSNNFESKLIIYENAYNFKVLFLGLCVILNTSLTYREEISNMALRTLQCFATEYSKLFQEILASSEGQLNRRPVSQVSKWMKLHVLTEISGDILISNSENNKENIPQLVEAENNMMLFEIKNLVINKDDLLDSEALSQVVHLLLTATWLISWLTLVKKESNYSIYDDEHNESVEIPTVERMRYNWSFLDNGRPSITFTASPNDITQHGIFLALNQEKSIEFERIVNTFEAIRDQTVLALRYELRSKAIHYISLSFHAMEWVPSTEPGDADPYVVALNQEVFAIDNKLTKVLSEDEKEGIFVGFSQFLNELIILKSSQVQKINNNGIKRILLNISTIQQMLRSLSPNPGLIDFNKSSIYFEMFTLNEFNLLNRIKTNSQNFTKDQYYNLARLIYSEKLADGNGSQFNKGKYSELVRKIDESIE</sequence>
<dbReference type="GO" id="GO:0006904">
    <property type="term" value="P:vesicle docking involved in exocytosis"/>
    <property type="evidence" value="ECO:0007669"/>
    <property type="project" value="InterPro"/>
</dbReference>
<dbReference type="PANTHER" id="PTHR14146">
    <property type="entry name" value="EXOCYST COMPLEX COMPONENT 4"/>
    <property type="match status" value="1"/>
</dbReference>
<dbReference type="GO" id="GO:0006612">
    <property type="term" value="P:protein targeting to membrane"/>
    <property type="evidence" value="ECO:0007669"/>
    <property type="project" value="UniProtKB-UniRule"/>
</dbReference>
<dbReference type="GO" id="GO:0015031">
    <property type="term" value="P:protein transport"/>
    <property type="evidence" value="ECO:0007669"/>
    <property type="project" value="UniProtKB-KW"/>
</dbReference>
<dbReference type="Pfam" id="PF04048">
    <property type="entry name" value="Sec8_N"/>
    <property type="match status" value="1"/>
</dbReference>
<keyword evidence="3 4" id="KW-0653">Protein transport</keyword>
<dbReference type="InterPro" id="IPR007191">
    <property type="entry name" value="Sec8_exocyst_N"/>
</dbReference>
<evidence type="ECO:0000256" key="3">
    <source>
        <dbReference type="ARBA" id="ARBA00022927"/>
    </source>
</evidence>
<comment type="function">
    <text evidence="4">Component of the exocyst complex involved in the docking of exocytic vesicles with fusion sites on the plasma membrane.</text>
</comment>
<reference evidence="7" key="1">
    <citation type="journal article" date="2022" name="DNA Res.">
        <title>Genome analysis of five recently described species of the CUG-Ser clade uncovers Candida theae as a new hybrid lineage with pathogenic potential in the Candida parapsilosis species complex.</title>
        <authorList>
            <person name="Mixao V."/>
            <person name="Del Olmo V."/>
            <person name="Hegedusova E."/>
            <person name="Saus E."/>
            <person name="Pryszcz L."/>
            <person name="Cillingova A."/>
            <person name="Nosek J."/>
            <person name="Gabaldon T."/>
        </authorList>
    </citation>
    <scope>NUCLEOTIDE SEQUENCE</scope>
    <source>
        <strain evidence="7">CBS 10844</strain>
    </source>
</reference>
<dbReference type="InterPro" id="IPR039682">
    <property type="entry name" value="Sec8/EXOC4"/>
</dbReference>
<organism evidence="7 8">
    <name type="scientific">Candida oxycetoniae</name>
    <dbReference type="NCBI Taxonomy" id="497107"/>
    <lineage>
        <taxon>Eukaryota</taxon>
        <taxon>Fungi</taxon>
        <taxon>Dikarya</taxon>
        <taxon>Ascomycota</taxon>
        <taxon>Saccharomycotina</taxon>
        <taxon>Pichiomycetes</taxon>
        <taxon>Debaryomycetaceae</taxon>
        <taxon>Candida/Lodderomyces clade</taxon>
        <taxon>Candida</taxon>
    </lineage>
</organism>
<comment type="similarity">
    <text evidence="4">Belongs to the SEC8 family.</text>
</comment>
<evidence type="ECO:0000259" key="5">
    <source>
        <dbReference type="Pfam" id="PF04048"/>
    </source>
</evidence>
<keyword evidence="1 4" id="KW-0813">Transport</keyword>
<dbReference type="AlphaFoldDB" id="A0AAI9WW67"/>
<gene>
    <name evidence="7" type="ORF">KGF56_004366</name>
</gene>
<dbReference type="GO" id="GO:0006893">
    <property type="term" value="P:Golgi to plasma membrane transport"/>
    <property type="evidence" value="ECO:0007669"/>
    <property type="project" value="TreeGrafter"/>
</dbReference>
<proteinExistence type="inferred from homology"/>
<evidence type="ECO:0000256" key="4">
    <source>
        <dbReference type="RuleBase" id="RU367079"/>
    </source>
</evidence>
<keyword evidence="2 4" id="KW-0268">Exocytosis</keyword>
<comment type="caution">
    <text evidence="7">The sequence shown here is derived from an EMBL/GenBank/DDBJ whole genome shotgun (WGS) entry which is preliminary data.</text>
</comment>
<evidence type="ECO:0000256" key="2">
    <source>
        <dbReference type="ARBA" id="ARBA00022483"/>
    </source>
</evidence>
<dbReference type="Pfam" id="PF20652">
    <property type="entry name" value="Sec8_C"/>
    <property type="match status" value="1"/>
</dbReference>
<evidence type="ECO:0000259" key="6">
    <source>
        <dbReference type="Pfam" id="PF20652"/>
    </source>
</evidence>
<dbReference type="EMBL" id="JAHUZD010000140">
    <property type="protein sequence ID" value="KAI3402905.2"/>
    <property type="molecule type" value="Genomic_DNA"/>
</dbReference>
<evidence type="ECO:0000313" key="8">
    <source>
        <dbReference type="Proteomes" id="UP001202479"/>
    </source>
</evidence>
<feature type="domain" description="Exocyst complex component Sec8 N-terminal" evidence="5">
    <location>
        <begin position="25"/>
        <end position="165"/>
    </location>
</feature>
<evidence type="ECO:0000313" key="7">
    <source>
        <dbReference type="EMBL" id="KAI3402905.2"/>
    </source>
</evidence>
<dbReference type="InterPro" id="IPR048630">
    <property type="entry name" value="Sec8_M"/>
</dbReference>
<dbReference type="GO" id="GO:0090522">
    <property type="term" value="P:vesicle tethering involved in exocytosis"/>
    <property type="evidence" value="ECO:0007669"/>
    <property type="project" value="UniProtKB-UniRule"/>
</dbReference>
<name>A0AAI9WW67_9ASCO</name>
<dbReference type="GO" id="GO:0000145">
    <property type="term" value="C:exocyst"/>
    <property type="evidence" value="ECO:0007669"/>
    <property type="project" value="UniProtKB-UniRule"/>
</dbReference>
<evidence type="ECO:0000256" key="1">
    <source>
        <dbReference type="ARBA" id="ARBA00022448"/>
    </source>
</evidence>
<keyword evidence="8" id="KW-1185">Reference proteome</keyword>
<feature type="domain" description="Exocyst complex component Sec8 middle helical bundle" evidence="6">
    <location>
        <begin position="321"/>
        <end position="600"/>
    </location>
</feature>
<accession>A0AAI9WW67</accession>